<dbReference type="InterPro" id="IPR028082">
    <property type="entry name" value="Peripla_BP_I"/>
</dbReference>
<dbReference type="Pfam" id="PF04392">
    <property type="entry name" value="ABC_sub_bind"/>
    <property type="match status" value="1"/>
</dbReference>
<dbReference type="PANTHER" id="PTHR35271:SF1">
    <property type="entry name" value="ABC TRANSPORTER, SUBSTRATE-BINDING LIPOPROTEIN"/>
    <property type="match status" value="1"/>
</dbReference>
<evidence type="ECO:0000313" key="2">
    <source>
        <dbReference type="EMBL" id="MFM9413389.1"/>
    </source>
</evidence>
<sequence length="338" mass="34914">MKTFKKITAALSILALTLSLTACGGGGGADSSSAPAASADQGDKQYKIGIIQLVENGAFDDMKKGFKAEMEKEYGAGNVEFVEKSAQGDASNMNTIAQEMAGGSYDLVATIATPASQAYVNQKSDTPQVFIAVSQPVKAGLLASMEKPDKNATGTQNPIPVEGIFNLAKALKPEIETVGILYSANEVNSNATAKDAKAQLEKMGLKAVERTVSNSSEVKQTADSMAAEVDAIFVPNDSLIQDAIALVVDATTAHKIPILGSSKVMVDAGALLSVAIDDVDTGAQSARLAIEVLNGKAVADVPAIAIAGDMVDINMATAEKLGITVPQDVQDKAHSLVK</sequence>
<comment type="caution">
    <text evidence="2">The sequence shown here is derived from an EMBL/GenBank/DDBJ whole genome shotgun (WGS) entry which is preliminary data.</text>
</comment>
<accession>A0ABW9GXN3</accession>
<evidence type="ECO:0000256" key="1">
    <source>
        <dbReference type="SAM" id="SignalP"/>
    </source>
</evidence>
<evidence type="ECO:0000313" key="3">
    <source>
        <dbReference type="Proteomes" id="UP001631949"/>
    </source>
</evidence>
<gene>
    <name evidence="2" type="ORF">ACKQTC_03310</name>
</gene>
<organism evidence="2 3">
    <name type="scientific">Peptococcus simiae</name>
    <dbReference type="NCBI Taxonomy" id="1643805"/>
    <lineage>
        <taxon>Bacteria</taxon>
        <taxon>Bacillati</taxon>
        <taxon>Bacillota</taxon>
        <taxon>Clostridia</taxon>
        <taxon>Eubacteriales</taxon>
        <taxon>Peptococcaceae</taxon>
        <taxon>Peptococcus</taxon>
    </lineage>
</organism>
<feature type="chain" id="PRO_5046206391" evidence="1">
    <location>
        <begin position="25"/>
        <end position="338"/>
    </location>
</feature>
<dbReference type="Gene3D" id="3.40.50.2300">
    <property type="match status" value="2"/>
</dbReference>
<dbReference type="InterPro" id="IPR007487">
    <property type="entry name" value="ABC_transpt-TYRBP-like"/>
</dbReference>
<proteinExistence type="predicted"/>
<name>A0ABW9GXN3_9FIRM</name>
<dbReference type="EMBL" id="JBJUVG010000003">
    <property type="protein sequence ID" value="MFM9413389.1"/>
    <property type="molecule type" value="Genomic_DNA"/>
</dbReference>
<dbReference type="CDD" id="cd06325">
    <property type="entry name" value="PBP1_ABC_unchar_transporter"/>
    <property type="match status" value="1"/>
</dbReference>
<keyword evidence="1" id="KW-0732">Signal</keyword>
<dbReference type="Proteomes" id="UP001631949">
    <property type="component" value="Unassembled WGS sequence"/>
</dbReference>
<dbReference type="PANTHER" id="PTHR35271">
    <property type="entry name" value="ABC TRANSPORTER, SUBSTRATE-BINDING LIPOPROTEIN-RELATED"/>
    <property type="match status" value="1"/>
</dbReference>
<protein>
    <submittedName>
        <fullName evidence="2">ABC transporter substrate-binding protein</fullName>
    </submittedName>
</protein>
<reference evidence="2 3" key="1">
    <citation type="journal article" date="2016" name="Int. J. Syst. Evol. Microbiol.">
        <title>Peptococcus simiae sp. nov., isolated from rhesus macaque faeces and emended description of the genus Peptococcus.</title>
        <authorList>
            <person name="Shkoporov A.N."/>
            <person name="Efimov B.A."/>
            <person name="Kondova I."/>
            <person name="Ouwerling B."/>
            <person name="Chaplin A.V."/>
            <person name="Shcherbakova V.A."/>
            <person name="Langermans J.A.M."/>
        </authorList>
    </citation>
    <scope>NUCLEOTIDE SEQUENCE [LARGE SCALE GENOMIC DNA]</scope>
    <source>
        <strain evidence="2 3">M108</strain>
    </source>
</reference>
<feature type="signal peptide" evidence="1">
    <location>
        <begin position="1"/>
        <end position="24"/>
    </location>
</feature>
<dbReference type="PROSITE" id="PS51257">
    <property type="entry name" value="PROKAR_LIPOPROTEIN"/>
    <property type="match status" value="1"/>
</dbReference>
<keyword evidence="3" id="KW-1185">Reference proteome</keyword>
<dbReference type="SUPFAM" id="SSF53822">
    <property type="entry name" value="Periplasmic binding protein-like I"/>
    <property type="match status" value="1"/>
</dbReference>
<dbReference type="RefSeq" id="WP_408977006.1">
    <property type="nucleotide sequence ID" value="NZ_JBJUVG010000003.1"/>
</dbReference>